<dbReference type="Pfam" id="PF08395">
    <property type="entry name" value="7tm_7"/>
    <property type="match status" value="1"/>
</dbReference>
<evidence type="ECO:0000256" key="8">
    <source>
        <dbReference type="SAM" id="Phobius"/>
    </source>
</evidence>
<keyword evidence="3 8" id="KW-0812">Transmembrane</keyword>
<evidence type="ECO:0000256" key="7">
    <source>
        <dbReference type="ARBA" id="ARBA00023224"/>
    </source>
</evidence>
<sequence length="176" mass="20177">MHIQAQNQLFEHIDLLKTLVVYHLNLYNISQLINSTYGFQILLCIMQSFIGQTTYYYFAIDFAISELSHDEGVANGVQDWLGFCLGVSSTAILILITLSCHLARQEANKTVFLLHKLFVKEKLSKDFIKEVKKFISQVSNLKTVFTACDFFTVDISLLYAAFGVMCTYLILLYQFK</sequence>
<evidence type="ECO:0000256" key="2">
    <source>
        <dbReference type="ARBA" id="ARBA00022475"/>
    </source>
</evidence>
<evidence type="ECO:0000256" key="1">
    <source>
        <dbReference type="ARBA" id="ARBA00004651"/>
    </source>
</evidence>
<keyword evidence="7" id="KW-0807">Transducer</keyword>
<feature type="transmembrane region" description="Helical" evidence="8">
    <location>
        <begin position="157"/>
        <end position="175"/>
    </location>
</feature>
<dbReference type="PANTHER" id="PTHR21143:SF133">
    <property type="entry name" value="GUSTATORY AND PHEROMONE RECEPTOR 32A-RELATED"/>
    <property type="match status" value="1"/>
</dbReference>
<keyword evidence="2" id="KW-1003">Cell membrane</keyword>
<keyword evidence="10" id="KW-1185">Reference proteome</keyword>
<evidence type="ECO:0000256" key="5">
    <source>
        <dbReference type="ARBA" id="ARBA00023136"/>
    </source>
</evidence>
<keyword evidence="4 8" id="KW-1133">Transmembrane helix</keyword>
<comment type="subcellular location">
    <subcellularLocation>
        <location evidence="1">Cell membrane</location>
        <topology evidence="1">Multi-pass membrane protein</topology>
    </subcellularLocation>
</comment>
<name>A0ABQ8SNM9_PERAM</name>
<reference evidence="9 10" key="1">
    <citation type="journal article" date="2022" name="Allergy">
        <title>Genome assembly and annotation of Periplaneta americana reveal a comprehensive cockroach allergen profile.</title>
        <authorList>
            <person name="Wang L."/>
            <person name="Xiong Q."/>
            <person name="Saelim N."/>
            <person name="Wang L."/>
            <person name="Nong W."/>
            <person name="Wan A.T."/>
            <person name="Shi M."/>
            <person name="Liu X."/>
            <person name="Cao Q."/>
            <person name="Hui J.H.L."/>
            <person name="Sookrung N."/>
            <person name="Leung T.F."/>
            <person name="Tungtrongchitr A."/>
            <person name="Tsui S.K.W."/>
        </authorList>
    </citation>
    <scope>NUCLEOTIDE SEQUENCE [LARGE SCALE GENOMIC DNA]</scope>
    <source>
        <strain evidence="9">PWHHKU_190912</strain>
    </source>
</reference>
<evidence type="ECO:0000256" key="4">
    <source>
        <dbReference type="ARBA" id="ARBA00022989"/>
    </source>
</evidence>
<evidence type="ECO:0000313" key="10">
    <source>
        <dbReference type="Proteomes" id="UP001148838"/>
    </source>
</evidence>
<gene>
    <name evidence="9" type="ORF">ANN_18189</name>
</gene>
<dbReference type="Proteomes" id="UP001148838">
    <property type="component" value="Unassembled WGS sequence"/>
</dbReference>
<keyword evidence="5 8" id="KW-0472">Membrane</keyword>
<proteinExistence type="predicted"/>
<feature type="transmembrane region" description="Helical" evidence="8">
    <location>
        <begin position="37"/>
        <end position="60"/>
    </location>
</feature>
<comment type="caution">
    <text evidence="9">The sequence shown here is derived from an EMBL/GenBank/DDBJ whole genome shotgun (WGS) entry which is preliminary data.</text>
</comment>
<evidence type="ECO:0008006" key="11">
    <source>
        <dbReference type="Google" id="ProtNLM"/>
    </source>
</evidence>
<protein>
    <recommendedName>
        <fullName evidence="11">Gustatory receptor</fullName>
    </recommendedName>
</protein>
<dbReference type="PANTHER" id="PTHR21143">
    <property type="entry name" value="INVERTEBRATE GUSTATORY RECEPTOR"/>
    <property type="match status" value="1"/>
</dbReference>
<organism evidence="9 10">
    <name type="scientific">Periplaneta americana</name>
    <name type="common">American cockroach</name>
    <name type="synonym">Blatta americana</name>
    <dbReference type="NCBI Taxonomy" id="6978"/>
    <lineage>
        <taxon>Eukaryota</taxon>
        <taxon>Metazoa</taxon>
        <taxon>Ecdysozoa</taxon>
        <taxon>Arthropoda</taxon>
        <taxon>Hexapoda</taxon>
        <taxon>Insecta</taxon>
        <taxon>Pterygota</taxon>
        <taxon>Neoptera</taxon>
        <taxon>Polyneoptera</taxon>
        <taxon>Dictyoptera</taxon>
        <taxon>Blattodea</taxon>
        <taxon>Blattoidea</taxon>
        <taxon>Blattidae</taxon>
        <taxon>Blattinae</taxon>
        <taxon>Periplaneta</taxon>
    </lineage>
</organism>
<evidence type="ECO:0000313" key="9">
    <source>
        <dbReference type="EMBL" id="KAJ4435573.1"/>
    </source>
</evidence>
<dbReference type="EMBL" id="JAJSOF020000023">
    <property type="protein sequence ID" value="KAJ4435573.1"/>
    <property type="molecule type" value="Genomic_DNA"/>
</dbReference>
<feature type="transmembrane region" description="Helical" evidence="8">
    <location>
        <begin position="80"/>
        <end position="103"/>
    </location>
</feature>
<keyword evidence="6" id="KW-0675">Receptor</keyword>
<dbReference type="InterPro" id="IPR013604">
    <property type="entry name" value="7TM_chemorcpt"/>
</dbReference>
<accession>A0ABQ8SNM9</accession>
<evidence type="ECO:0000256" key="3">
    <source>
        <dbReference type="ARBA" id="ARBA00022692"/>
    </source>
</evidence>
<evidence type="ECO:0000256" key="6">
    <source>
        <dbReference type="ARBA" id="ARBA00023170"/>
    </source>
</evidence>